<dbReference type="InterPro" id="IPR024185">
    <property type="entry name" value="FTHF_cligase-like_sf"/>
</dbReference>
<evidence type="ECO:0000313" key="1">
    <source>
        <dbReference type="EMBL" id="KJV59261.1"/>
    </source>
</evidence>
<dbReference type="Proteomes" id="UP000033475">
    <property type="component" value="Unassembled WGS sequence"/>
</dbReference>
<dbReference type="AlphaFoldDB" id="A0A0F3MUB1"/>
<dbReference type="GO" id="GO:0016874">
    <property type="term" value="F:ligase activity"/>
    <property type="evidence" value="ECO:0007669"/>
    <property type="project" value="UniProtKB-KW"/>
</dbReference>
<keyword evidence="1" id="KW-0436">Ligase</keyword>
<protein>
    <submittedName>
        <fullName evidence="1">5-formyltetrahydrofolate cyclo-ligase family protein</fullName>
    </submittedName>
</protein>
<name>A0A0F3MUB1_RICFI</name>
<sequence>MAVGVCLKEQLIDNFPVEPHDRKLDFILCHSCESRNPGK</sequence>
<dbReference type="EMBL" id="LANQ01000001">
    <property type="protein sequence ID" value="KJV59261.1"/>
    <property type="molecule type" value="Genomic_DNA"/>
</dbReference>
<dbReference type="InterPro" id="IPR037171">
    <property type="entry name" value="NagB/RpiA_transferase-like"/>
</dbReference>
<accession>A0A0F3MUB1</accession>
<gene>
    <name evidence="1" type="ORF">RFEPED_1665</name>
</gene>
<comment type="caution">
    <text evidence="1">The sequence shown here is derived from an EMBL/GenBank/DDBJ whole genome shotgun (WGS) entry which is preliminary data.</text>
</comment>
<evidence type="ECO:0000313" key="2">
    <source>
        <dbReference type="Proteomes" id="UP000033475"/>
    </source>
</evidence>
<dbReference type="Gene3D" id="3.40.50.10420">
    <property type="entry name" value="NagB/RpiA/CoA transferase-like"/>
    <property type="match status" value="1"/>
</dbReference>
<proteinExistence type="predicted"/>
<dbReference type="PATRIC" id="fig|1359196.3.peg.1612"/>
<organism evidence="1 2">
    <name type="scientific">Rickettsia felis str. Pedreira</name>
    <dbReference type="NCBI Taxonomy" id="1359196"/>
    <lineage>
        <taxon>Bacteria</taxon>
        <taxon>Pseudomonadati</taxon>
        <taxon>Pseudomonadota</taxon>
        <taxon>Alphaproteobacteria</taxon>
        <taxon>Rickettsiales</taxon>
        <taxon>Rickettsiaceae</taxon>
        <taxon>Rickettsieae</taxon>
        <taxon>Rickettsia</taxon>
        <taxon>spotted fever group</taxon>
    </lineage>
</organism>
<dbReference type="SUPFAM" id="SSF100950">
    <property type="entry name" value="NagB/RpiA/CoA transferase-like"/>
    <property type="match status" value="1"/>
</dbReference>
<reference evidence="1 2" key="1">
    <citation type="submission" date="2015-01" db="EMBL/GenBank/DDBJ databases">
        <title>Genome Sequencing of Rickettsiales.</title>
        <authorList>
            <person name="Daugherty S.C."/>
            <person name="Su Q."/>
            <person name="Abolude K."/>
            <person name="Beier-Sexton M."/>
            <person name="Carlyon J.A."/>
            <person name="Carter R."/>
            <person name="Day N.P."/>
            <person name="Dumler S.J."/>
            <person name="Dyachenko V."/>
            <person name="Godinez A."/>
            <person name="Kurtti T.J."/>
            <person name="Lichay M."/>
            <person name="Mullins K.E."/>
            <person name="Ott S."/>
            <person name="Pappas-Brown V."/>
            <person name="Paris D.H."/>
            <person name="Patel P."/>
            <person name="Richards A.L."/>
            <person name="Sadzewicz L."/>
            <person name="Sears K."/>
            <person name="Seidman D."/>
            <person name="Sengamalay N."/>
            <person name="Stenos J."/>
            <person name="Tallon L.J."/>
            <person name="Vincent G."/>
            <person name="Fraser C.M."/>
            <person name="Munderloh U."/>
            <person name="Dunning-Hotopp J.C."/>
        </authorList>
    </citation>
    <scope>NUCLEOTIDE SEQUENCE [LARGE SCALE GENOMIC DNA]</scope>
    <source>
        <strain evidence="1 2">Pedreira</strain>
    </source>
</reference>